<reference evidence="2" key="1">
    <citation type="journal article" date="2023" name="Science">
        <title>Genome structures resolve the early diversification of teleost fishes.</title>
        <authorList>
            <person name="Parey E."/>
            <person name="Louis A."/>
            <person name="Montfort J."/>
            <person name="Bouchez O."/>
            <person name="Roques C."/>
            <person name="Iampietro C."/>
            <person name="Lluch J."/>
            <person name="Castinel A."/>
            <person name="Donnadieu C."/>
            <person name="Desvignes T."/>
            <person name="Floi Bucao C."/>
            <person name="Jouanno E."/>
            <person name="Wen M."/>
            <person name="Mejri S."/>
            <person name="Dirks R."/>
            <person name="Jansen H."/>
            <person name="Henkel C."/>
            <person name="Chen W.J."/>
            <person name="Zahm M."/>
            <person name="Cabau C."/>
            <person name="Klopp C."/>
            <person name="Thompson A.W."/>
            <person name="Robinson-Rechavi M."/>
            <person name="Braasch I."/>
            <person name="Lecointre G."/>
            <person name="Bobe J."/>
            <person name="Postlethwait J.H."/>
            <person name="Berthelot C."/>
            <person name="Roest Crollius H."/>
            <person name="Guiguen Y."/>
        </authorList>
    </citation>
    <scope>NUCLEOTIDE SEQUENCE</scope>
    <source>
        <strain evidence="2">WJC10195</strain>
    </source>
</reference>
<name>A0A9Q1FFF9_SYNKA</name>
<dbReference type="Proteomes" id="UP001152622">
    <property type="component" value="Chromosome 6"/>
</dbReference>
<dbReference type="EMBL" id="JAINUF010000006">
    <property type="protein sequence ID" value="KAJ8357331.1"/>
    <property type="molecule type" value="Genomic_DNA"/>
</dbReference>
<keyword evidence="3" id="KW-1185">Reference proteome</keyword>
<gene>
    <name evidence="2" type="ORF">SKAU_G00201250</name>
</gene>
<dbReference type="AlphaFoldDB" id="A0A9Q1FFF9"/>
<feature type="region of interest" description="Disordered" evidence="1">
    <location>
        <begin position="77"/>
        <end position="108"/>
    </location>
</feature>
<organism evidence="2 3">
    <name type="scientific">Synaphobranchus kaupii</name>
    <name type="common">Kaup's arrowtooth eel</name>
    <dbReference type="NCBI Taxonomy" id="118154"/>
    <lineage>
        <taxon>Eukaryota</taxon>
        <taxon>Metazoa</taxon>
        <taxon>Chordata</taxon>
        <taxon>Craniata</taxon>
        <taxon>Vertebrata</taxon>
        <taxon>Euteleostomi</taxon>
        <taxon>Actinopterygii</taxon>
        <taxon>Neopterygii</taxon>
        <taxon>Teleostei</taxon>
        <taxon>Anguilliformes</taxon>
        <taxon>Synaphobranchidae</taxon>
        <taxon>Synaphobranchus</taxon>
    </lineage>
</organism>
<comment type="caution">
    <text evidence="2">The sequence shown here is derived from an EMBL/GenBank/DDBJ whole genome shotgun (WGS) entry which is preliminary data.</text>
</comment>
<sequence length="131" mass="14253">MTHSFKSLLSPWKLRASVIPEFPRPPGVRSAYLSLRSLFYVLSILPAFQEPRGIHAAALCAPPIVCLNESYPCPPAPLTRAEQDRRAQSSVQPSVEPQRGALVPAGRRGEVARRLQVPFIPPPGTAPTSCC</sequence>
<proteinExistence type="predicted"/>
<protein>
    <submittedName>
        <fullName evidence="2">Uncharacterized protein</fullName>
    </submittedName>
</protein>
<evidence type="ECO:0000313" key="2">
    <source>
        <dbReference type="EMBL" id="KAJ8357331.1"/>
    </source>
</evidence>
<evidence type="ECO:0000313" key="3">
    <source>
        <dbReference type="Proteomes" id="UP001152622"/>
    </source>
</evidence>
<evidence type="ECO:0000256" key="1">
    <source>
        <dbReference type="SAM" id="MobiDB-lite"/>
    </source>
</evidence>
<accession>A0A9Q1FFF9</accession>